<reference evidence="1 2" key="1">
    <citation type="submission" date="2019-06" db="EMBL/GenBank/DDBJ databases">
        <title>New taxonomy in bacterial strain CC-CFT640, isolated from vineyard.</title>
        <authorList>
            <person name="Lin S.-Y."/>
            <person name="Tsai C.-F."/>
            <person name="Young C.-C."/>
        </authorList>
    </citation>
    <scope>NUCLEOTIDE SEQUENCE [LARGE SCALE GENOMIC DNA]</scope>
    <source>
        <strain evidence="1 2">CC-CFT640</strain>
    </source>
</reference>
<dbReference type="Proteomes" id="UP000321638">
    <property type="component" value="Unassembled WGS sequence"/>
</dbReference>
<dbReference type="OrthoDB" id="7360697at2"/>
<dbReference type="AlphaFoldDB" id="A0A5C8PAY2"/>
<name>A0A5C8PAY2_9HYPH</name>
<dbReference type="EMBL" id="VDUZ01000060">
    <property type="protein sequence ID" value="TXL70408.1"/>
    <property type="molecule type" value="Genomic_DNA"/>
</dbReference>
<accession>A0A5C8PAY2</accession>
<proteinExistence type="predicted"/>
<comment type="caution">
    <text evidence="1">The sequence shown here is derived from an EMBL/GenBank/DDBJ whole genome shotgun (WGS) entry which is preliminary data.</text>
</comment>
<protein>
    <submittedName>
        <fullName evidence="1">Uncharacterized protein</fullName>
    </submittedName>
</protein>
<sequence>MNDNVIALPRPRRHAAPPRHDAVVVRVHGWKHVAAALTAAREAERPVTLLAPPGATYTGGVGFWAAIEKRRRELFADVDAALIVDCDGAPGHVMAALRVGLKRLIFDGNAAAHARLADIAAKHRAHLLERPQATLDLVHEKDALRACRRLLAPGQA</sequence>
<keyword evidence="2" id="KW-1185">Reference proteome</keyword>
<evidence type="ECO:0000313" key="2">
    <source>
        <dbReference type="Proteomes" id="UP000321638"/>
    </source>
</evidence>
<gene>
    <name evidence="1" type="ORF">FHP25_34835</name>
</gene>
<dbReference type="RefSeq" id="WP_147851620.1">
    <property type="nucleotide sequence ID" value="NZ_VDUZ01000060.1"/>
</dbReference>
<dbReference type="SUPFAM" id="SSF51569">
    <property type="entry name" value="Aldolase"/>
    <property type="match status" value="1"/>
</dbReference>
<evidence type="ECO:0000313" key="1">
    <source>
        <dbReference type="EMBL" id="TXL70408.1"/>
    </source>
</evidence>
<organism evidence="1 2">
    <name type="scientific">Vineibacter terrae</name>
    <dbReference type="NCBI Taxonomy" id="2586908"/>
    <lineage>
        <taxon>Bacteria</taxon>
        <taxon>Pseudomonadati</taxon>
        <taxon>Pseudomonadota</taxon>
        <taxon>Alphaproteobacteria</taxon>
        <taxon>Hyphomicrobiales</taxon>
        <taxon>Vineibacter</taxon>
    </lineage>
</organism>